<feature type="region of interest" description="Disordered" evidence="1">
    <location>
        <begin position="312"/>
        <end position="345"/>
    </location>
</feature>
<keyword evidence="4" id="KW-1185">Reference proteome</keyword>
<feature type="compositionally biased region" description="Pro residues" evidence="1">
    <location>
        <begin position="333"/>
        <end position="345"/>
    </location>
</feature>
<name>A0A9P4QD34_9PEZI</name>
<evidence type="ECO:0000313" key="3">
    <source>
        <dbReference type="EMBL" id="KAF2722599.1"/>
    </source>
</evidence>
<sequence>MLLLLLLLLLPLPPSAAACVEAIPSRPSPGHSLAALANRPCVQAAAHLRAHLRQVVVTASRILGSRDAQLNLGGRRQAAGMFTCDSPQPPTLQAAERSLYLCISLYLYLPLHRGIRRRTAGESVCEREPGDMRLLVRQSAPSHTRKHRQNSTHGVAEGPGGTGTAIDEHPFASPYPFPSLPFPSNLPATRTTCCAYAPRHMQRHSSSDALCRRGYTAPHGDQRAEAAISPRLAAAIGPAVVPNHPKAATLSLPLPLPRRKECIQGVPMIQWENSLQSHSDSTSQHRITAVTGHTPEPSICRRRRALEYSGMQPDGIRLSSGYPSTQPQATIPLGPPNVPNPPDRV</sequence>
<protein>
    <submittedName>
        <fullName evidence="3">Uncharacterized protein</fullName>
    </submittedName>
</protein>
<feature type="region of interest" description="Disordered" evidence="1">
    <location>
        <begin position="138"/>
        <end position="170"/>
    </location>
</feature>
<dbReference type="EMBL" id="MU003781">
    <property type="protein sequence ID" value="KAF2722599.1"/>
    <property type="molecule type" value="Genomic_DNA"/>
</dbReference>
<evidence type="ECO:0000313" key="4">
    <source>
        <dbReference type="Proteomes" id="UP000799441"/>
    </source>
</evidence>
<evidence type="ECO:0000256" key="1">
    <source>
        <dbReference type="SAM" id="MobiDB-lite"/>
    </source>
</evidence>
<evidence type="ECO:0000256" key="2">
    <source>
        <dbReference type="SAM" id="SignalP"/>
    </source>
</evidence>
<proteinExistence type="predicted"/>
<dbReference type="Proteomes" id="UP000799441">
    <property type="component" value="Unassembled WGS sequence"/>
</dbReference>
<feature type="chain" id="PRO_5040189841" evidence="2">
    <location>
        <begin position="18"/>
        <end position="345"/>
    </location>
</feature>
<dbReference type="AlphaFoldDB" id="A0A9P4QD34"/>
<gene>
    <name evidence="3" type="ORF">K431DRAFT_293240</name>
</gene>
<comment type="caution">
    <text evidence="3">The sequence shown here is derived from an EMBL/GenBank/DDBJ whole genome shotgun (WGS) entry which is preliminary data.</text>
</comment>
<keyword evidence="2" id="KW-0732">Signal</keyword>
<reference evidence="3" key="1">
    <citation type="journal article" date="2020" name="Stud. Mycol.">
        <title>101 Dothideomycetes genomes: a test case for predicting lifestyles and emergence of pathogens.</title>
        <authorList>
            <person name="Haridas S."/>
            <person name="Albert R."/>
            <person name="Binder M."/>
            <person name="Bloem J."/>
            <person name="Labutti K."/>
            <person name="Salamov A."/>
            <person name="Andreopoulos B."/>
            <person name="Baker S."/>
            <person name="Barry K."/>
            <person name="Bills G."/>
            <person name="Bluhm B."/>
            <person name="Cannon C."/>
            <person name="Castanera R."/>
            <person name="Culley D."/>
            <person name="Daum C."/>
            <person name="Ezra D."/>
            <person name="Gonzalez J."/>
            <person name="Henrissat B."/>
            <person name="Kuo A."/>
            <person name="Liang C."/>
            <person name="Lipzen A."/>
            <person name="Lutzoni F."/>
            <person name="Magnuson J."/>
            <person name="Mondo S."/>
            <person name="Nolan M."/>
            <person name="Ohm R."/>
            <person name="Pangilinan J."/>
            <person name="Park H.-J."/>
            <person name="Ramirez L."/>
            <person name="Alfaro M."/>
            <person name="Sun H."/>
            <person name="Tritt A."/>
            <person name="Yoshinaga Y."/>
            <person name="Zwiers L.-H."/>
            <person name="Turgeon B."/>
            <person name="Goodwin S."/>
            <person name="Spatafora J."/>
            <person name="Crous P."/>
            <person name="Grigoriev I."/>
        </authorList>
    </citation>
    <scope>NUCLEOTIDE SEQUENCE</scope>
    <source>
        <strain evidence="3">CBS 116435</strain>
    </source>
</reference>
<feature type="signal peptide" evidence="2">
    <location>
        <begin position="1"/>
        <end position="17"/>
    </location>
</feature>
<accession>A0A9P4QD34</accession>
<organism evidence="3 4">
    <name type="scientific">Polychaeton citri CBS 116435</name>
    <dbReference type="NCBI Taxonomy" id="1314669"/>
    <lineage>
        <taxon>Eukaryota</taxon>
        <taxon>Fungi</taxon>
        <taxon>Dikarya</taxon>
        <taxon>Ascomycota</taxon>
        <taxon>Pezizomycotina</taxon>
        <taxon>Dothideomycetes</taxon>
        <taxon>Dothideomycetidae</taxon>
        <taxon>Capnodiales</taxon>
        <taxon>Capnodiaceae</taxon>
        <taxon>Polychaeton</taxon>
    </lineage>
</organism>